<dbReference type="PANTHER" id="PTHR43053:SF4">
    <property type="entry name" value="MYOGENESIS-REGULATING GLYCOSIDASE"/>
    <property type="match status" value="1"/>
</dbReference>
<dbReference type="InterPro" id="IPR050985">
    <property type="entry name" value="Alpha-glycosidase_related"/>
</dbReference>
<dbReference type="InterPro" id="IPR048395">
    <property type="entry name" value="Glyco_hydro_31_C"/>
</dbReference>
<dbReference type="EMBL" id="JBGBPQ010000016">
    <property type="protein sequence ID" value="KAL1508526.1"/>
    <property type="molecule type" value="Genomic_DNA"/>
</dbReference>
<accession>A0AB34IWQ6</accession>
<evidence type="ECO:0000259" key="6">
    <source>
        <dbReference type="Pfam" id="PF01055"/>
    </source>
</evidence>
<evidence type="ECO:0000256" key="4">
    <source>
        <dbReference type="RuleBase" id="RU361185"/>
    </source>
</evidence>
<comment type="similarity">
    <text evidence="1 4">Belongs to the glycosyl hydrolase 31 family.</text>
</comment>
<dbReference type="InterPro" id="IPR000322">
    <property type="entry name" value="Glyco_hydro_31_TIM"/>
</dbReference>
<keyword evidence="3 4" id="KW-0326">Glycosidase</keyword>
<evidence type="ECO:0000313" key="8">
    <source>
        <dbReference type="EMBL" id="KAL1508526.1"/>
    </source>
</evidence>
<protein>
    <recommendedName>
        <fullName evidence="10">Alpha-glucosidase</fullName>
    </recommendedName>
</protein>
<feature type="domain" description="Glycoside hydrolase family 31 TIM barrel" evidence="6">
    <location>
        <begin position="312"/>
        <end position="462"/>
    </location>
</feature>
<dbReference type="SUPFAM" id="SSF51011">
    <property type="entry name" value="Glycosyl hydrolase domain"/>
    <property type="match status" value="1"/>
</dbReference>
<evidence type="ECO:0000313" key="9">
    <source>
        <dbReference type="Proteomes" id="UP001515480"/>
    </source>
</evidence>
<keyword evidence="5" id="KW-0812">Transmembrane</keyword>
<reference evidence="8 9" key="1">
    <citation type="journal article" date="2024" name="Science">
        <title>Giant polyketide synthase enzymes in the biosynthesis of giant marine polyether toxins.</title>
        <authorList>
            <person name="Fallon T.R."/>
            <person name="Shende V.V."/>
            <person name="Wierzbicki I.H."/>
            <person name="Pendleton A.L."/>
            <person name="Watervoot N.F."/>
            <person name="Auber R.P."/>
            <person name="Gonzalez D.J."/>
            <person name="Wisecaver J.H."/>
            <person name="Moore B.S."/>
        </authorList>
    </citation>
    <scope>NUCLEOTIDE SEQUENCE [LARGE SCALE GENOMIC DNA]</scope>
    <source>
        <strain evidence="8 9">12B1</strain>
    </source>
</reference>
<keyword evidence="5" id="KW-0472">Membrane</keyword>
<feature type="transmembrane region" description="Helical" evidence="5">
    <location>
        <begin position="84"/>
        <end position="104"/>
    </location>
</feature>
<evidence type="ECO:0000256" key="1">
    <source>
        <dbReference type="ARBA" id="ARBA00007806"/>
    </source>
</evidence>
<dbReference type="GO" id="GO:0004553">
    <property type="term" value="F:hydrolase activity, hydrolyzing O-glycosyl compounds"/>
    <property type="evidence" value="ECO:0007669"/>
    <property type="project" value="InterPro"/>
</dbReference>
<keyword evidence="2 4" id="KW-0378">Hydrolase</keyword>
<evidence type="ECO:0000256" key="5">
    <source>
        <dbReference type="SAM" id="Phobius"/>
    </source>
</evidence>
<dbReference type="SUPFAM" id="SSF51445">
    <property type="entry name" value="(Trans)glycosidases"/>
    <property type="match status" value="1"/>
</dbReference>
<dbReference type="PANTHER" id="PTHR43053">
    <property type="entry name" value="GLYCOSIDASE FAMILY 31"/>
    <property type="match status" value="1"/>
</dbReference>
<keyword evidence="5" id="KW-1133">Transmembrane helix</keyword>
<dbReference type="Pfam" id="PF21365">
    <property type="entry name" value="Glyco_hydro_31_3rd"/>
    <property type="match status" value="1"/>
</dbReference>
<evidence type="ECO:0000256" key="3">
    <source>
        <dbReference type="ARBA" id="ARBA00023295"/>
    </source>
</evidence>
<dbReference type="InterPro" id="IPR013780">
    <property type="entry name" value="Glyco_hydro_b"/>
</dbReference>
<dbReference type="Pfam" id="PF01055">
    <property type="entry name" value="Glyco_hydro_31_2nd"/>
    <property type="match status" value="2"/>
</dbReference>
<feature type="domain" description="Glycosyl hydrolase family 31 C-terminal" evidence="7">
    <location>
        <begin position="650"/>
        <end position="729"/>
    </location>
</feature>
<dbReference type="GO" id="GO:0005975">
    <property type="term" value="P:carbohydrate metabolic process"/>
    <property type="evidence" value="ECO:0007669"/>
    <property type="project" value="InterPro"/>
</dbReference>
<feature type="domain" description="Glycoside hydrolase family 31 TIM barrel" evidence="6">
    <location>
        <begin position="506"/>
        <end position="639"/>
    </location>
</feature>
<comment type="caution">
    <text evidence="8">The sequence shown here is derived from an EMBL/GenBank/DDBJ whole genome shotgun (WGS) entry which is preliminary data.</text>
</comment>
<evidence type="ECO:0000259" key="7">
    <source>
        <dbReference type="Pfam" id="PF21365"/>
    </source>
</evidence>
<gene>
    <name evidence="8" type="ORF">AB1Y20_004626</name>
</gene>
<proteinExistence type="inferred from homology"/>
<keyword evidence="9" id="KW-1185">Reference proteome</keyword>
<dbReference type="CDD" id="cd06592">
    <property type="entry name" value="GH31_NET37"/>
    <property type="match status" value="1"/>
</dbReference>
<dbReference type="Proteomes" id="UP001515480">
    <property type="component" value="Unassembled WGS sequence"/>
</dbReference>
<name>A0AB34IWQ6_PRYPA</name>
<dbReference type="Gene3D" id="2.60.40.1180">
    <property type="entry name" value="Golgi alpha-mannosidase II"/>
    <property type="match status" value="1"/>
</dbReference>
<sequence length="736" mass="81092">MHFTGVRAHPLHPSTGTHVLAGSIQTNQQRRQYRLLAAARTLLWESSGECASEPPQMPSSTHMELSPLHHNSNFKLNYRASRKALLCLLVPMVVLVGGVGFRALSSSSDAPIWQSDVGQAQLHHVPSSGEFTLSRGGEPRLRGWLHTFTSPSRAIVRPRDGSECFELTVPAEAGVHFSIASGGWWYGGPELATTNWPLNPTTVERQKFISADFLANKAALGSVLEATWLTSSGASLRVVDGDDFEMSLNVHCEGEAMPLVGKLCLFPTSRSQLVVEMCAHDDVRAAHLALLERLPRPTHSPSTALIREPIWSTWARYKMDIDQPQVEAFAEEIAAYGFPRSHMEIDDRWSRAYGDFVFDSSKFPDPAAMVKKLHALNFSVTVWVIPFANPDSLAYAEGAKLGHWMRDADGTPTAVRWWQGSGALLNVSDPSALDWFEQRLRLLMETTGVDGFKFDAGEGQFVPPFDPRPSAFAGRWARFAARFGAAGEVRAAHASQDAAIWVREFDKESHWDASNGLQSLVTTALQMGVLGYPWVLPDMVGGNAYNEKAVQPAAAAGDAKPAPPNASGSVALVGERDRDGEGSFWFGAHPDEELYVRWCLANALLPAVQFSISPWQYGAHVVDACRHALELRSERLPLLEALSREALKTGYPIVRPLWWHCPVDPICQVINDAFMVGDTTLVAPVLQPGWIKRDIYIPEGRWIARTGLVNANITGPTWLHNYMVPLEELAIFEMVG</sequence>
<evidence type="ECO:0000256" key="2">
    <source>
        <dbReference type="ARBA" id="ARBA00022801"/>
    </source>
</evidence>
<organism evidence="8 9">
    <name type="scientific">Prymnesium parvum</name>
    <name type="common">Toxic golden alga</name>
    <dbReference type="NCBI Taxonomy" id="97485"/>
    <lineage>
        <taxon>Eukaryota</taxon>
        <taxon>Haptista</taxon>
        <taxon>Haptophyta</taxon>
        <taxon>Prymnesiophyceae</taxon>
        <taxon>Prymnesiales</taxon>
        <taxon>Prymnesiaceae</taxon>
        <taxon>Prymnesium</taxon>
    </lineage>
</organism>
<dbReference type="Gene3D" id="3.20.20.80">
    <property type="entry name" value="Glycosidases"/>
    <property type="match status" value="1"/>
</dbReference>
<dbReference type="InterPro" id="IPR017853">
    <property type="entry name" value="GH"/>
</dbReference>
<dbReference type="AlphaFoldDB" id="A0AB34IWQ6"/>
<evidence type="ECO:0008006" key="10">
    <source>
        <dbReference type="Google" id="ProtNLM"/>
    </source>
</evidence>